<feature type="compositionally biased region" description="Basic and acidic residues" evidence="1">
    <location>
        <begin position="383"/>
        <end position="392"/>
    </location>
</feature>
<evidence type="ECO:0000256" key="1">
    <source>
        <dbReference type="SAM" id="MobiDB-lite"/>
    </source>
</evidence>
<feature type="compositionally biased region" description="Acidic residues" evidence="1">
    <location>
        <begin position="612"/>
        <end position="627"/>
    </location>
</feature>
<accession>F4RK11</accession>
<name>F4RK11_MELLP</name>
<evidence type="ECO:0000313" key="3">
    <source>
        <dbReference type="Proteomes" id="UP000001072"/>
    </source>
</evidence>
<proteinExistence type="predicted"/>
<dbReference type="EMBL" id="GL883105">
    <property type="protein sequence ID" value="EGG07020.1"/>
    <property type="molecule type" value="Genomic_DNA"/>
</dbReference>
<feature type="compositionally biased region" description="Polar residues" evidence="1">
    <location>
        <begin position="439"/>
        <end position="453"/>
    </location>
</feature>
<reference evidence="3" key="1">
    <citation type="journal article" date="2011" name="Proc. Natl. Acad. Sci. U.S.A.">
        <title>Obligate biotrophy features unraveled by the genomic analysis of rust fungi.</title>
        <authorList>
            <person name="Duplessis S."/>
            <person name="Cuomo C.A."/>
            <person name="Lin Y.-C."/>
            <person name="Aerts A."/>
            <person name="Tisserant E."/>
            <person name="Veneault-Fourrey C."/>
            <person name="Joly D.L."/>
            <person name="Hacquard S."/>
            <person name="Amselem J."/>
            <person name="Cantarel B.L."/>
            <person name="Chiu R."/>
            <person name="Coutinho P.M."/>
            <person name="Feau N."/>
            <person name="Field M."/>
            <person name="Frey P."/>
            <person name="Gelhaye E."/>
            <person name="Goldberg J."/>
            <person name="Grabherr M.G."/>
            <person name="Kodira C.D."/>
            <person name="Kohler A."/>
            <person name="Kuees U."/>
            <person name="Lindquist E.A."/>
            <person name="Lucas S.M."/>
            <person name="Mago R."/>
            <person name="Mauceli E."/>
            <person name="Morin E."/>
            <person name="Murat C."/>
            <person name="Pangilinan J.L."/>
            <person name="Park R."/>
            <person name="Pearson M."/>
            <person name="Quesneville H."/>
            <person name="Rouhier N."/>
            <person name="Sakthikumar S."/>
            <person name="Salamov A.A."/>
            <person name="Schmutz J."/>
            <person name="Selles B."/>
            <person name="Shapiro H."/>
            <person name="Tanguay P."/>
            <person name="Tuskan G.A."/>
            <person name="Henrissat B."/>
            <person name="Van de Peer Y."/>
            <person name="Rouze P."/>
            <person name="Ellis J.G."/>
            <person name="Dodds P.N."/>
            <person name="Schein J.E."/>
            <person name="Zhong S."/>
            <person name="Hamelin R.C."/>
            <person name="Grigoriev I.V."/>
            <person name="Szabo L.J."/>
            <person name="Martin F."/>
        </authorList>
    </citation>
    <scope>NUCLEOTIDE SEQUENCE [LARGE SCALE GENOMIC DNA]</scope>
    <source>
        <strain evidence="3">98AG31 / pathotype 3-4-7</strain>
    </source>
</reference>
<organism evidence="3">
    <name type="scientific">Melampsora larici-populina (strain 98AG31 / pathotype 3-4-7)</name>
    <name type="common">Poplar leaf rust fungus</name>
    <dbReference type="NCBI Taxonomy" id="747676"/>
    <lineage>
        <taxon>Eukaryota</taxon>
        <taxon>Fungi</taxon>
        <taxon>Dikarya</taxon>
        <taxon>Basidiomycota</taxon>
        <taxon>Pucciniomycotina</taxon>
        <taxon>Pucciniomycetes</taxon>
        <taxon>Pucciniales</taxon>
        <taxon>Melampsoraceae</taxon>
        <taxon>Melampsora</taxon>
    </lineage>
</organism>
<feature type="region of interest" description="Disordered" evidence="1">
    <location>
        <begin position="592"/>
        <end position="636"/>
    </location>
</feature>
<feature type="compositionally biased region" description="Basic and acidic residues" evidence="1">
    <location>
        <begin position="454"/>
        <end position="474"/>
    </location>
</feature>
<sequence>MYYTLPTPPPGVFQDKNKLIDHINSNSLQHGYKISILGQTRQVQIDFKCSKGKTRQPWSKGTCPFKLVAKQPTKKDLWTLTVVEPRHDHPASTLELKIRSKPNFKSEEFVEDEEEVAYLNFVSEWSEDLSWSGNSFSLPLNLSTHLKEEYTGLFRRMRKLDDVTQDYLLQAFKKALSTTELIVKNKKKRKRNSADQTFNKPVKVPHIDIESLAKTNNLTTELKNIPGADTSTKAADFPGINLNDENEHQTLAEMNNLTNKFLTIPGSEALNKANSESPSGHLTPTTKAEYNQMFSGSGGNLNTTQYESQPDVDLNKSMKSCDSPMPDITMLLDRQLSKSKTIDPSLLAQSSVKQSTFNASQYEKNEDLTPQVEITHTIQHKLKQTEENKDEQTISETPGSDSFPKDDSNTLQNHLTRCPSSKNALRSNTNGVNHLVCSRSASPPTSGLSSPETSKGRTDKDVSIVTKQKEDNNLAHHSSSLSDKPLNRSSLANTSRKILRSNVSQGLKNPKITKVSTLSLRSSSRLHQEEETTQKNRLVPSTRRLTRATSGSNRPAEAPHSLPSASCISHKAKPICESVTIQPVTSRIVDVKNDKDLNSSGSSSSELSSASDESDEESDSEIPDDDSTSEKSEDVADTGNFDTVHHVRMLSCQFFFMLANALPTYLIPGFQIH</sequence>
<keyword evidence="3" id="KW-1185">Reference proteome</keyword>
<dbReference type="RefSeq" id="XP_007409462.1">
    <property type="nucleotide sequence ID" value="XM_007409400.1"/>
</dbReference>
<feature type="compositionally biased region" description="Low complexity" evidence="1">
    <location>
        <begin position="599"/>
        <end position="611"/>
    </location>
</feature>
<gene>
    <name evidence="2" type="ORF">MELLADRAFT_62734</name>
</gene>
<dbReference type="AlphaFoldDB" id="F4RK11"/>
<dbReference type="InParanoid" id="F4RK11"/>
<feature type="compositionally biased region" description="Polar residues" evidence="1">
    <location>
        <begin position="409"/>
        <end position="432"/>
    </location>
</feature>
<evidence type="ECO:0000313" key="2">
    <source>
        <dbReference type="EMBL" id="EGG07020.1"/>
    </source>
</evidence>
<dbReference type="VEuPathDB" id="FungiDB:MELLADRAFT_62734"/>
<protein>
    <submittedName>
        <fullName evidence="2">Uncharacterized protein</fullName>
    </submittedName>
</protein>
<dbReference type="Proteomes" id="UP000001072">
    <property type="component" value="Unassembled WGS sequence"/>
</dbReference>
<dbReference type="GeneID" id="18929958"/>
<feature type="compositionally biased region" description="Polar residues" evidence="1">
    <location>
        <begin position="475"/>
        <end position="488"/>
    </location>
</feature>
<dbReference type="HOGENOM" id="CLU_408299_0_0_1"/>
<feature type="region of interest" description="Disordered" evidence="1">
    <location>
        <begin position="379"/>
        <end position="488"/>
    </location>
</feature>
<feature type="region of interest" description="Disordered" evidence="1">
    <location>
        <begin position="520"/>
        <end position="565"/>
    </location>
</feature>
<dbReference type="KEGG" id="mlr:MELLADRAFT_62734"/>